<comment type="caution">
    <text evidence="3">The sequence shown here is derived from an EMBL/GenBank/DDBJ whole genome shotgun (WGS) entry which is preliminary data.</text>
</comment>
<comment type="similarity">
    <text evidence="1">Belongs to the BLOC1S1 family.</text>
</comment>
<dbReference type="Proteomes" id="UP000187406">
    <property type="component" value="Unassembled WGS sequence"/>
</dbReference>
<sequence>MYSQQLPLARGRLLSPSELTKSQSDVGGVLESSLLQIYHQHHLSSLQLRQISEQAKKDAIRKAARVSDLLVDAVNGGVEECFINEKRIELEIRALAATVTQFVKQTDQWLLATHSINTAIKEIGDFENWMKTMEFDCKSITTAICNIHQQ</sequence>
<evidence type="ECO:0000313" key="4">
    <source>
        <dbReference type="Proteomes" id="UP000187406"/>
    </source>
</evidence>
<dbReference type="GO" id="GO:0031083">
    <property type="term" value="C:BLOC-1 complex"/>
    <property type="evidence" value="ECO:0007669"/>
    <property type="project" value="InterPro"/>
</dbReference>
<dbReference type="EMBL" id="BDDD01000079">
    <property type="protein sequence ID" value="GAV58644.1"/>
    <property type="molecule type" value="Genomic_DNA"/>
</dbReference>
<evidence type="ECO:0000313" key="3">
    <source>
        <dbReference type="EMBL" id="GAV58644.1"/>
    </source>
</evidence>
<dbReference type="PANTHER" id="PTHR13073:SF0">
    <property type="entry name" value="BIOGENESIS OF LYSOSOME-RELATED ORGANELLES COMPLEX 1 SUBUNIT 1"/>
    <property type="match status" value="1"/>
</dbReference>
<proteinExistence type="inferred from homology"/>
<gene>
    <name evidence="3" type="ORF">CFOL_v3_02177</name>
</gene>
<evidence type="ECO:0000256" key="2">
    <source>
        <dbReference type="ARBA" id="ARBA00019577"/>
    </source>
</evidence>
<dbReference type="OrthoDB" id="20018at2759"/>
<name>A0A1Q3ASJ9_CEPFO</name>
<keyword evidence="4" id="KW-1185">Reference proteome</keyword>
<dbReference type="Pfam" id="PF06320">
    <property type="entry name" value="GCN5L1"/>
    <property type="match status" value="1"/>
</dbReference>
<dbReference type="PANTHER" id="PTHR13073">
    <property type="entry name" value="BLOC-1 COMPLEX SUBUNIT 1"/>
    <property type="match status" value="1"/>
</dbReference>
<organism evidence="3 4">
    <name type="scientific">Cephalotus follicularis</name>
    <name type="common">Albany pitcher plant</name>
    <dbReference type="NCBI Taxonomy" id="3775"/>
    <lineage>
        <taxon>Eukaryota</taxon>
        <taxon>Viridiplantae</taxon>
        <taxon>Streptophyta</taxon>
        <taxon>Embryophyta</taxon>
        <taxon>Tracheophyta</taxon>
        <taxon>Spermatophyta</taxon>
        <taxon>Magnoliopsida</taxon>
        <taxon>eudicotyledons</taxon>
        <taxon>Gunneridae</taxon>
        <taxon>Pentapetalae</taxon>
        <taxon>rosids</taxon>
        <taxon>fabids</taxon>
        <taxon>Oxalidales</taxon>
        <taxon>Cephalotaceae</taxon>
        <taxon>Cephalotus</taxon>
    </lineage>
</organism>
<evidence type="ECO:0000256" key="1">
    <source>
        <dbReference type="ARBA" id="ARBA00007133"/>
    </source>
</evidence>
<protein>
    <recommendedName>
        <fullName evidence="2">Biogenesis of lysosome-related organelles complex 1 subunit 1</fullName>
    </recommendedName>
</protein>
<dbReference type="STRING" id="3775.A0A1Q3ASJ9"/>
<dbReference type="InParanoid" id="A0A1Q3ASJ9"/>
<dbReference type="InterPro" id="IPR009395">
    <property type="entry name" value="BLOC1S1"/>
</dbReference>
<dbReference type="FunCoup" id="A0A1Q3ASJ9">
    <property type="interactions" value="1151"/>
</dbReference>
<dbReference type="GO" id="GO:0016197">
    <property type="term" value="P:endosomal transport"/>
    <property type="evidence" value="ECO:0007669"/>
    <property type="project" value="TreeGrafter"/>
</dbReference>
<reference evidence="4" key="1">
    <citation type="submission" date="2016-04" db="EMBL/GenBank/DDBJ databases">
        <title>Cephalotus genome sequencing.</title>
        <authorList>
            <person name="Fukushima K."/>
            <person name="Hasebe M."/>
            <person name="Fang X."/>
        </authorList>
    </citation>
    <scope>NUCLEOTIDE SEQUENCE [LARGE SCALE GENOMIC DNA]</scope>
    <source>
        <strain evidence="4">cv. St1</strain>
    </source>
</reference>
<dbReference type="AlphaFoldDB" id="A0A1Q3ASJ9"/>
<accession>A0A1Q3ASJ9</accession>